<evidence type="ECO:0000313" key="1">
    <source>
        <dbReference type="EMBL" id="SDV09762.1"/>
    </source>
</evidence>
<name>A0A1H2NWE9_9PSED</name>
<dbReference type="RefSeq" id="WP_231982590.1">
    <property type="nucleotide sequence ID" value="NZ_LT629802.1"/>
</dbReference>
<dbReference type="Proteomes" id="UP000198600">
    <property type="component" value="Chromosome I"/>
</dbReference>
<dbReference type="AlphaFoldDB" id="A0A1H2NWE9"/>
<sequence length="216" mass="23275">MKNSTKPHRPFAVLLESSDGCDLTCLRRLPGFFLLLLMMLMTCEVRAASCQLSLSQSRIDYGVLRQAQLLNDRFGPQIIAPGKRTLHLSVLCVDISPMAIRFSGAPAGPQGFRFGHGGSFTLGIKNARLDGRNVELTAEQPLAGIPDGRLLPGHVLIARAGGVPVTGRRLSAQVDVDTYLPVALFSVRRETTFEGQGQFEWLPGAVSVSPAALPNP</sequence>
<accession>A0A1H2NWE9</accession>
<protein>
    <submittedName>
        <fullName evidence="1">Uncharacterized protein</fullName>
    </submittedName>
</protein>
<keyword evidence="2" id="KW-1185">Reference proteome</keyword>
<dbReference type="EMBL" id="LT629802">
    <property type="protein sequence ID" value="SDV09762.1"/>
    <property type="molecule type" value="Genomic_DNA"/>
</dbReference>
<proteinExistence type="predicted"/>
<gene>
    <name evidence="1" type="ORF">SAMN05216202_4872</name>
</gene>
<organism evidence="1 2">
    <name type="scientific">Pseudomonas mucidolens</name>
    <dbReference type="NCBI Taxonomy" id="46679"/>
    <lineage>
        <taxon>Bacteria</taxon>
        <taxon>Pseudomonadati</taxon>
        <taxon>Pseudomonadota</taxon>
        <taxon>Gammaproteobacteria</taxon>
        <taxon>Pseudomonadales</taxon>
        <taxon>Pseudomonadaceae</taxon>
        <taxon>Pseudomonas</taxon>
    </lineage>
</organism>
<evidence type="ECO:0000313" key="2">
    <source>
        <dbReference type="Proteomes" id="UP000198600"/>
    </source>
</evidence>
<reference evidence="2" key="1">
    <citation type="submission" date="2016-10" db="EMBL/GenBank/DDBJ databases">
        <authorList>
            <person name="Varghese N."/>
            <person name="Submissions S."/>
        </authorList>
    </citation>
    <scope>NUCLEOTIDE SEQUENCE [LARGE SCALE GENOMIC DNA]</scope>
    <source>
        <strain evidence="2">LMG 2223</strain>
    </source>
</reference>